<dbReference type="AlphaFoldDB" id="A0A832H0L7"/>
<accession>A0A832H0L7</accession>
<comment type="caution">
    <text evidence="1">The sequence shown here is derived from an EMBL/GenBank/DDBJ whole genome shotgun (WGS) entry which is preliminary data.</text>
</comment>
<proteinExistence type="predicted"/>
<dbReference type="EMBL" id="DSRD01000171">
    <property type="protein sequence ID" value="HGW93161.1"/>
    <property type="molecule type" value="Genomic_DNA"/>
</dbReference>
<name>A0A832H0L7_9CYAN</name>
<protein>
    <submittedName>
        <fullName evidence="1">Uncharacterized protein</fullName>
    </submittedName>
</protein>
<organism evidence="1">
    <name type="scientific">Oscillatoriales cyanobacterium SpSt-402</name>
    <dbReference type="NCBI Taxonomy" id="2282168"/>
    <lineage>
        <taxon>Bacteria</taxon>
        <taxon>Bacillati</taxon>
        <taxon>Cyanobacteriota</taxon>
        <taxon>Cyanophyceae</taxon>
        <taxon>Oscillatoriophycideae</taxon>
        <taxon>Oscillatoriales</taxon>
    </lineage>
</organism>
<evidence type="ECO:0000313" key="1">
    <source>
        <dbReference type="EMBL" id="HGW93161.1"/>
    </source>
</evidence>
<sequence>MMEKVGEARLELQPPSSEVERSPHLYLCYSTRQSRYDGESWRAAIAAQQTLGQCYADNLKTDDSGGVPEL</sequence>
<reference evidence="1" key="1">
    <citation type="journal article" date="2020" name="mSystems">
        <title>Genome- and Community-Level Interaction Insights into Carbon Utilization and Element Cycling Functions of Hydrothermarchaeota in Hydrothermal Sediment.</title>
        <authorList>
            <person name="Zhou Z."/>
            <person name="Liu Y."/>
            <person name="Xu W."/>
            <person name="Pan J."/>
            <person name="Luo Z.H."/>
            <person name="Li M."/>
        </authorList>
    </citation>
    <scope>NUCLEOTIDE SEQUENCE [LARGE SCALE GENOMIC DNA]</scope>
    <source>
        <strain evidence="1">SpSt-402</strain>
    </source>
</reference>
<gene>
    <name evidence="1" type="ORF">ENR47_02580</name>
</gene>